<name>A0A1G8RQ48_9CLOT</name>
<dbReference type="Pfam" id="PF02604">
    <property type="entry name" value="PhdYeFM_antitox"/>
    <property type="match status" value="1"/>
</dbReference>
<comment type="similarity">
    <text evidence="1 2">Belongs to the phD/YefM antitoxin family.</text>
</comment>
<comment type="function">
    <text evidence="2">Antitoxin component of a type II toxin-antitoxin (TA) system.</text>
</comment>
<evidence type="ECO:0000313" key="4">
    <source>
        <dbReference type="Proteomes" id="UP000183255"/>
    </source>
</evidence>
<dbReference type="InterPro" id="IPR036165">
    <property type="entry name" value="YefM-like_sf"/>
</dbReference>
<evidence type="ECO:0000313" key="3">
    <source>
        <dbReference type="EMBL" id="SDJ19121.1"/>
    </source>
</evidence>
<proteinExistence type="inferred from homology"/>
<evidence type="ECO:0000256" key="2">
    <source>
        <dbReference type="RuleBase" id="RU362080"/>
    </source>
</evidence>
<dbReference type="InterPro" id="IPR006442">
    <property type="entry name" value="Antitoxin_Phd/YefM"/>
</dbReference>
<dbReference type="RefSeq" id="WP_031577354.1">
    <property type="nucleotide sequence ID" value="NZ_FNDZ01000009.1"/>
</dbReference>
<accession>A0A1G8RQ48</accession>
<gene>
    <name evidence="3" type="ORF">SAMN05421804_10947</name>
</gene>
<sequence>MSNIRPVSDLRNYNDMLNAYREDAPVYLTKKGRGKYVLVDIEDYEKIKATLKLMAHIEEGEKSAREDGWISMEDIESTFGL</sequence>
<dbReference type="Proteomes" id="UP000183255">
    <property type="component" value="Unassembled WGS sequence"/>
</dbReference>
<organism evidence="3 4">
    <name type="scientific">Proteiniclasticum ruminis</name>
    <dbReference type="NCBI Taxonomy" id="398199"/>
    <lineage>
        <taxon>Bacteria</taxon>
        <taxon>Bacillati</taxon>
        <taxon>Bacillota</taxon>
        <taxon>Clostridia</taxon>
        <taxon>Eubacteriales</taxon>
        <taxon>Clostridiaceae</taxon>
        <taxon>Proteiniclasticum</taxon>
    </lineage>
</organism>
<dbReference type="AlphaFoldDB" id="A0A1G8RQ48"/>
<dbReference type="Gene3D" id="3.40.1620.10">
    <property type="entry name" value="YefM-like domain"/>
    <property type="match status" value="1"/>
</dbReference>
<dbReference type="NCBIfam" id="TIGR01552">
    <property type="entry name" value="phd_fam"/>
    <property type="match status" value="1"/>
</dbReference>
<protein>
    <recommendedName>
        <fullName evidence="2">Antitoxin</fullName>
    </recommendedName>
</protein>
<dbReference type="SUPFAM" id="SSF143120">
    <property type="entry name" value="YefM-like"/>
    <property type="match status" value="1"/>
</dbReference>
<reference evidence="3 4" key="1">
    <citation type="submission" date="2016-10" db="EMBL/GenBank/DDBJ databases">
        <authorList>
            <person name="de Groot N.N."/>
        </authorList>
    </citation>
    <scope>NUCLEOTIDE SEQUENCE [LARGE SCALE GENOMIC DNA]</scope>
    <source>
        <strain evidence="3 4">CGMCC 1.5058</strain>
    </source>
</reference>
<dbReference type="EMBL" id="FNDZ01000009">
    <property type="protein sequence ID" value="SDJ19121.1"/>
    <property type="molecule type" value="Genomic_DNA"/>
</dbReference>
<evidence type="ECO:0000256" key="1">
    <source>
        <dbReference type="ARBA" id="ARBA00009981"/>
    </source>
</evidence>